<feature type="domain" description="PRD" evidence="7">
    <location>
        <begin position="765"/>
        <end position="866"/>
    </location>
</feature>
<dbReference type="Gene3D" id="3.40.50.510">
    <property type="entry name" value="Phosphotransferase system, mannose-type IIA component"/>
    <property type="match status" value="1"/>
</dbReference>
<evidence type="ECO:0000259" key="6">
    <source>
        <dbReference type="PROSITE" id="PS51096"/>
    </source>
</evidence>
<accession>A0A2T3FYC8</accession>
<reference evidence="9 10" key="1">
    <citation type="journal article" date="2019" name="Int. J. Syst. Evol. Microbiol.">
        <title>Faecalibacillus intestinalis gen. nov., sp. nov. and Faecalibacillus faecis sp. nov., isolated from human faeces.</title>
        <authorList>
            <person name="Seo B."/>
            <person name="Jeon K."/>
            <person name="Baek I."/>
            <person name="Lee Y.M."/>
            <person name="Baek K."/>
            <person name="Ko G."/>
        </authorList>
    </citation>
    <scope>NUCLEOTIDE SEQUENCE [LARGE SCALE GENOMIC DNA]</scope>
    <source>
        <strain evidence="9 10">SNUG30099</strain>
    </source>
</reference>
<evidence type="ECO:0000313" key="11">
    <source>
        <dbReference type="Proteomes" id="UP000593842"/>
    </source>
</evidence>
<reference evidence="8" key="2">
    <citation type="journal article" date="2020" name="Microbiol. Resour. Announc.">
        <title>Complete Genome Sequence of Faecalibacillus intestinalis JCM 34082, Isolated from Feces from a Healthy Japanese Female.</title>
        <authorList>
            <person name="Sakamoto M."/>
            <person name="Ikeyama N."/>
            <person name="Toyoda A."/>
            <person name="Murakami T."/>
            <person name="Mori H."/>
            <person name="Ohkuma M."/>
        </authorList>
    </citation>
    <scope>NUCLEOTIDE SEQUENCE</scope>
    <source>
        <strain evidence="8">14EGH31</strain>
    </source>
</reference>
<evidence type="ECO:0000256" key="2">
    <source>
        <dbReference type="ARBA" id="ARBA00022741"/>
    </source>
</evidence>
<organism evidence="9 10">
    <name type="scientific">Faecalibacillus intestinalis</name>
    <dbReference type="NCBI Taxonomy" id="1982626"/>
    <lineage>
        <taxon>Bacteria</taxon>
        <taxon>Bacillati</taxon>
        <taxon>Bacillota</taxon>
        <taxon>Erysipelotrichia</taxon>
        <taxon>Erysipelotrichales</taxon>
        <taxon>Coprobacillaceae</taxon>
        <taxon>Faecalibacillus</taxon>
    </lineage>
</organism>
<dbReference type="AlphaFoldDB" id="A0A2T3FYC8"/>
<keyword evidence="2" id="KW-0547">Nucleotide-binding</keyword>
<keyword evidence="3" id="KW-0067">ATP-binding</keyword>
<dbReference type="GO" id="GO:0005524">
    <property type="term" value="F:ATP binding"/>
    <property type="evidence" value="ECO:0007669"/>
    <property type="project" value="UniProtKB-KW"/>
</dbReference>
<feature type="domain" description="PTS EIIA type-4" evidence="6">
    <location>
        <begin position="514"/>
        <end position="652"/>
    </location>
</feature>
<feature type="domain" description="Sigma-54 factor interaction" evidence="5">
    <location>
        <begin position="83"/>
        <end position="297"/>
    </location>
</feature>
<evidence type="ECO:0000313" key="10">
    <source>
        <dbReference type="Proteomes" id="UP000240974"/>
    </source>
</evidence>
<dbReference type="InterPro" id="IPR004701">
    <property type="entry name" value="PTS_EIIA_man-typ"/>
</dbReference>
<dbReference type="CDD" id="cd00009">
    <property type="entry name" value="AAA"/>
    <property type="match status" value="1"/>
</dbReference>
<proteinExistence type="predicted"/>
<dbReference type="SUPFAM" id="SSF46785">
    <property type="entry name" value="Winged helix' DNA-binding domain"/>
    <property type="match status" value="1"/>
</dbReference>
<name>A0A2T3FYC8_9FIRM</name>
<evidence type="ECO:0000259" key="5">
    <source>
        <dbReference type="PROSITE" id="PS50045"/>
    </source>
</evidence>
<evidence type="ECO:0000313" key="9">
    <source>
        <dbReference type="EMBL" id="PST40270.1"/>
    </source>
</evidence>
<feature type="domain" description="PRD" evidence="7">
    <location>
        <begin position="410"/>
        <end position="513"/>
    </location>
</feature>
<dbReference type="PROSITE" id="PS51096">
    <property type="entry name" value="PTS_EIIA_TYPE_4"/>
    <property type="match status" value="1"/>
</dbReference>
<dbReference type="Pfam" id="PF03610">
    <property type="entry name" value="EIIA-man"/>
    <property type="match status" value="1"/>
</dbReference>
<dbReference type="PROSITE" id="PS00675">
    <property type="entry name" value="SIGMA54_INTERACT_1"/>
    <property type="match status" value="1"/>
</dbReference>
<dbReference type="InterPro" id="IPR027417">
    <property type="entry name" value="P-loop_NTPase"/>
</dbReference>
<dbReference type="SUPFAM" id="SSF52540">
    <property type="entry name" value="P-loop containing nucleoside triphosphate hydrolases"/>
    <property type="match status" value="1"/>
</dbReference>
<dbReference type="GO" id="GO:0016020">
    <property type="term" value="C:membrane"/>
    <property type="evidence" value="ECO:0007669"/>
    <property type="project" value="InterPro"/>
</dbReference>
<dbReference type="InterPro" id="IPR036662">
    <property type="entry name" value="PTS_EIIA_man-typ_sf"/>
</dbReference>
<dbReference type="EMBL" id="PYLQ01000012">
    <property type="protein sequence ID" value="PST40270.1"/>
    <property type="molecule type" value="Genomic_DNA"/>
</dbReference>
<dbReference type="Proteomes" id="UP000593842">
    <property type="component" value="Chromosome"/>
</dbReference>
<evidence type="ECO:0000313" key="8">
    <source>
        <dbReference type="EMBL" id="BCL58821.1"/>
    </source>
</evidence>
<keyword evidence="4" id="KW-0238">DNA-binding</keyword>
<dbReference type="PANTHER" id="PTHR32071">
    <property type="entry name" value="TRANSCRIPTIONAL REGULATORY PROTEIN"/>
    <property type="match status" value="1"/>
</dbReference>
<dbReference type="Pfam" id="PF00158">
    <property type="entry name" value="Sigma54_activat"/>
    <property type="match status" value="1"/>
</dbReference>
<evidence type="ECO:0000256" key="3">
    <source>
        <dbReference type="ARBA" id="ARBA00022840"/>
    </source>
</evidence>
<gene>
    <name evidence="9" type="ORF">C7U54_08945</name>
    <name evidence="8" type="ORF">Fi14EGH31_25330</name>
</gene>
<dbReference type="EMBL" id="AP024085">
    <property type="protein sequence ID" value="BCL58821.1"/>
    <property type="molecule type" value="Genomic_DNA"/>
</dbReference>
<dbReference type="Proteomes" id="UP000240974">
    <property type="component" value="Unassembled WGS sequence"/>
</dbReference>
<dbReference type="PROSITE" id="PS50045">
    <property type="entry name" value="SIGMA54_INTERACT_4"/>
    <property type="match status" value="1"/>
</dbReference>
<evidence type="ECO:0000259" key="7">
    <source>
        <dbReference type="PROSITE" id="PS51372"/>
    </source>
</evidence>
<dbReference type="KEGG" id="fit:Fi14EGH31_25330"/>
<dbReference type="GO" id="GO:0009401">
    <property type="term" value="P:phosphoenolpyruvate-dependent sugar phosphotransferase system"/>
    <property type="evidence" value="ECO:0007669"/>
    <property type="project" value="InterPro"/>
</dbReference>
<keyword evidence="1" id="KW-0808">Transferase</keyword>
<dbReference type="SMART" id="SM00382">
    <property type="entry name" value="AAA"/>
    <property type="match status" value="1"/>
</dbReference>
<dbReference type="InterPro" id="IPR002078">
    <property type="entry name" value="Sigma_54_int"/>
</dbReference>
<dbReference type="SUPFAM" id="SSF53062">
    <property type="entry name" value="PTS system fructose IIA component-like"/>
    <property type="match status" value="1"/>
</dbReference>
<evidence type="ECO:0000256" key="4">
    <source>
        <dbReference type="ARBA" id="ARBA00023125"/>
    </source>
</evidence>
<dbReference type="InterPro" id="IPR025662">
    <property type="entry name" value="Sigma_54_int_dom_ATP-bd_1"/>
</dbReference>
<dbReference type="GeneID" id="70580975"/>
<evidence type="ECO:0000256" key="1">
    <source>
        <dbReference type="ARBA" id="ARBA00022679"/>
    </source>
</evidence>
<dbReference type="PANTHER" id="PTHR32071:SF38">
    <property type="entry name" value="PSP OPERON TRANSCRIPTIONAL ACTIVATOR"/>
    <property type="match status" value="1"/>
</dbReference>
<dbReference type="InterPro" id="IPR036634">
    <property type="entry name" value="PRD_sf"/>
</dbReference>
<keyword evidence="10" id="KW-1185">Reference proteome</keyword>
<protein>
    <submittedName>
        <fullName evidence="8">ATPase AAA</fullName>
    </submittedName>
</protein>
<reference evidence="11" key="3">
    <citation type="submission" date="2020-09" db="EMBL/GenBank/DDBJ databases">
        <title>Complete genome sequencing of Faecalibacillus intestinalis strain 14EGH31.</title>
        <authorList>
            <person name="Sakamoto M."/>
            <person name="Murakami T."/>
            <person name="Mori H."/>
        </authorList>
    </citation>
    <scope>NUCLEOTIDE SEQUENCE [LARGE SCALE GENOMIC DNA]</scope>
    <source>
        <strain evidence="11">14EGH31</strain>
    </source>
</reference>
<dbReference type="InterPro" id="IPR036390">
    <property type="entry name" value="WH_DNA-bd_sf"/>
</dbReference>
<dbReference type="Gene3D" id="3.40.50.300">
    <property type="entry name" value="P-loop containing nucleotide triphosphate hydrolases"/>
    <property type="match status" value="1"/>
</dbReference>
<dbReference type="InterPro" id="IPR003593">
    <property type="entry name" value="AAA+_ATPase"/>
</dbReference>
<dbReference type="InterPro" id="IPR011608">
    <property type="entry name" value="PRD"/>
</dbReference>
<dbReference type="Gene3D" id="1.10.1790.10">
    <property type="entry name" value="PRD domain"/>
    <property type="match status" value="2"/>
</dbReference>
<dbReference type="GO" id="GO:0003677">
    <property type="term" value="F:DNA binding"/>
    <property type="evidence" value="ECO:0007669"/>
    <property type="project" value="UniProtKB-KW"/>
</dbReference>
<dbReference type="Pfam" id="PF00874">
    <property type="entry name" value="PRD"/>
    <property type="match status" value="2"/>
</dbReference>
<dbReference type="PROSITE" id="PS51372">
    <property type="entry name" value="PRD_2"/>
    <property type="match status" value="2"/>
</dbReference>
<dbReference type="GO" id="GO:0006355">
    <property type="term" value="P:regulation of DNA-templated transcription"/>
    <property type="evidence" value="ECO:0007669"/>
    <property type="project" value="InterPro"/>
</dbReference>
<sequence length="866" mass="100488">MKKKYEVLFYIDKLSTQKNQNNPSKMLFSTKELASYLNIQRSNLSAILNELVRENKLEKISGRPVLYKIHNKLDENDLIFNQLIGVNGSLAKPIQDIKSTLLYPGKKPIILLTGESGTGKSLFAKKIYEFCKEKGLVSQSGQLVKLNCKYFMNDETMIKNIFVDYRKSTIDKAKNGMIYFDNVHLIPEKYKSIIYDLIEMSSIKENNFMVVLSSDYFNENALKSNALDNISIKIDLPSLDKRGLVERLEIVQECFKNEARKIDKSFVVEPETLECLLLYHCKNNIKQLINDISSACSHAFLKNLDNDSNVYVYLDDFPIYVKKGFIFYKEKDIELNKIISHDFLYYYSKDTIEKVKIKESNYTVYEHLEKQGTRKTDTSLLLKNRYEQLISYYRQYIDKEKIDELTIGKYVSQDIIDIVKEFLDNSSQKLKRIFTQDVFLILSLHLTKIINNNQNEYINFDLNQVINKYQKEYILSLKLIENLEKRYKISIPLGEAINVVLILLLNQLKETENKPVLLIAMHGKNVANSLAGVVKQMSNSNSVYSYDLLLEKKMQVAYEEMKSLIEKINRGKGVLLIYDMGSVKTMGKLISKETGIDIRFIAAPSTILALETVKKMSCNDNLDDIMSGLEQSYQHYFPTIVENYYRQKKKNIIITLCMNGEGGAIQIKKYLEDSLELQDIDIFPLSMSNQKELLFKINELKKLYNILCTMGPFDPQLYGVKFISITQLFNTPLDKLTLLISSSDQDIVIKKKIKYSLIFNNIEKQAPNIDIDILKKVLPKFIQELDHQYKLSYDKKIGIIMHLSGVICSLVDNIPIPKKFNYKNIILTHKKTYEYLYDILEIIEEPFHIRFSDSDIASLIMIIKEI</sequence>
<dbReference type="GO" id="GO:0016740">
    <property type="term" value="F:transferase activity"/>
    <property type="evidence" value="ECO:0007669"/>
    <property type="project" value="UniProtKB-KW"/>
</dbReference>
<dbReference type="RefSeq" id="WP_107030061.1">
    <property type="nucleotide sequence ID" value="NZ_AP024085.1"/>
</dbReference>
<dbReference type="SUPFAM" id="SSF63520">
    <property type="entry name" value="PTS-regulatory domain, PRD"/>
    <property type="match status" value="2"/>
</dbReference>